<dbReference type="SUPFAM" id="SSF56935">
    <property type="entry name" value="Porins"/>
    <property type="match status" value="1"/>
</dbReference>
<dbReference type="InterPro" id="IPR000531">
    <property type="entry name" value="Beta-barrel_TonB"/>
</dbReference>
<evidence type="ECO:0000256" key="3">
    <source>
        <dbReference type="ARBA" id="ARBA00022452"/>
    </source>
</evidence>
<comment type="subcellular location">
    <subcellularLocation>
        <location evidence="1 10">Cell outer membrane</location>
        <topology evidence="1 10">Multi-pass membrane protein</topology>
    </subcellularLocation>
</comment>
<dbReference type="AlphaFoldDB" id="A0A2T3HHH3"/>
<evidence type="ECO:0000259" key="12">
    <source>
        <dbReference type="SMART" id="SM00965"/>
    </source>
</evidence>
<dbReference type="Gene3D" id="2.170.130.10">
    <property type="entry name" value="TonB-dependent receptor, plug domain"/>
    <property type="match status" value="1"/>
</dbReference>
<dbReference type="GO" id="GO:0009279">
    <property type="term" value="C:cell outer membrane"/>
    <property type="evidence" value="ECO:0007669"/>
    <property type="project" value="UniProtKB-SubCell"/>
</dbReference>
<evidence type="ECO:0000256" key="7">
    <source>
        <dbReference type="ARBA" id="ARBA00023077"/>
    </source>
</evidence>
<keyword evidence="6" id="KW-0408">Iron</keyword>
<organism evidence="13 14">
    <name type="scientific">Pedobacter yulinensis</name>
    <dbReference type="NCBI Taxonomy" id="2126353"/>
    <lineage>
        <taxon>Bacteria</taxon>
        <taxon>Pseudomonadati</taxon>
        <taxon>Bacteroidota</taxon>
        <taxon>Sphingobacteriia</taxon>
        <taxon>Sphingobacteriales</taxon>
        <taxon>Sphingobacteriaceae</taxon>
        <taxon>Pedobacter</taxon>
    </lineage>
</organism>
<evidence type="ECO:0000256" key="6">
    <source>
        <dbReference type="ARBA" id="ARBA00023004"/>
    </source>
</evidence>
<dbReference type="InterPro" id="IPR023996">
    <property type="entry name" value="TonB-dep_OMP_SusC/RagA"/>
</dbReference>
<evidence type="ECO:0000256" key="4">
    <source>
        <dbReference type="ARBA" id="ARBA00022496"/>
    </source>
</evidence>
<dbReference type="EMBL" id="PYLS01000008">
    <property type="protein sequence ID" value="PST81831.1"/>
    <property type="molecule type" value="Genomic_DNA"/>
</dbReference>
<keyword evidence="2 10" id="KW-0813">Transport</keyword>
<dbReference type="InterPro" id="IPR039426">
    <property type="entry name" value="TonB-dep_rcpt-like"/>
</dbReference>
<evidence type="ECO:0000256" key="5">
    <source>
        <dbReference type="ARBA" id="ARBA00022692"/>
    </source>
</evidence>
<dbReference type="Gene3D" id="2.60.40.1120">
    <property type="entry name" value="Carboxypeptidase-like, regulatory domain"/>
    <property type="match status" value="1"/>
</dbReference>
<dbReference type="SUPFAM" id="SSF49464">
    <property type="entry name" value="Carboxypeptidase regulatory domain-like"/>
    <property type="match status" value="1"/>
</dbReference>
<dbReference type="InterPro" id="IPR023997">
    <property type="entry name" value="TonB-dep_OMP_SusC/RagA_CS"/>
</dbReference>
<keyword evidence="4" id="KW-0410">Iron transport</keyword>
<dbReference type="NCBIfam" id="TIGR04056">
    <property type="entry name" value="OMP_RagA_SusC"/>
    <property type="match status" value="1"/>
</dbReference>
<dbReference type="PROSITE" id="PS52016">
    <property type="entry name" value="TONB_DEPENDENT_REC_3"/>
    <property type="match status" value="1"/>
</dbReference>
<dbReference type="InterPro" id="IPR008969">
    <property type="entry name" value="CarboxyPept-like_regulatory"/>
</dbReference>
<gene>
    <name evidence="13" type="ORF">C7T94_18355</name>
</gene>
<evidence type="ECO:0000256" key="2">
    <source>
        <dbReference type="ARBA" id="ARBA00022448"/>
    </source>
</evidence>
<dbReference type="GO" id="GO:0006826">
    <property type="term" value="P:iron ion transport"/>
    <property type="evidence" value="ECO:0007669"/>
    <property type="project" value="UniProtKB-KW"/>
</dbReference>
<keyword evidence="7 11" id="KW-0798">TonB box</keyword>
<keyword evidence="3 10" id="KW-1134">Transmembrane beta strand</keyword>
<dbReference type="NCBIfam" id="TIGR04057">
    <property type="entry name" value="SusC_RagA_signa"/>
    <property type="match status" value="1"/>
</dbReference>
<comment type="caution">
    <text evidence="13">The sequence shown here is derived from an EMBL/GenBank/DDBJ whole genome shotgun (WGS) entry which is preliminary data.</text>
</comment>
<evidence type="ECO:0000256" key="10">
    <source>
        <dbReference type="PROSITE-ProRule" id="PRU01360"/>
    </source>
</evidence>
<protein>
    <submittedName>
        <fullName evidence="13">SusC/RagA family TonB-linked outer membrane protein</fullName>
    </submittedName>
</protein>
<evidence type="ECO:0000256" key="11">
    <source>
        <dbReference type="RuleBase" id="RU003357"/>
    </source>
</evidence>
<dbReference type="Pfam" id="PF00593">
    <property type="entry name" value="TonB_dep_Rec_b-barrel"/>
    <property type="match status" value="1"/>
</dbReference>
<dbReference type="SMART" id="SM00965">
    <property type="entry name" value="STN"/>
    <property type="match status" value="1"/>
</dbReference>
<dbReference type="Gene3D" id="2.40.170.20">
    <property type="entry name" value="TonB-dependent receptor, beta-barrel domain"/>
    <property type="match status" value="1"/>
</dbReference>
<dbReference type="InterPro" id="IPR011662">
    <property type="entry name" value="Secretin/TonB_short_N"/>
</dbReference>
<name>A0A2T3HHH3_9SPHI</name>
<keyword evidence="8 10" id="KW-0472">Membrane</keyword>
<comment type="similarity">
    <text evidence="10 11">Belongs to the TonB-dependent receptor family.</text>
</comment>
<keyword evidence="14" id="KW-1185">Reference proteome</keyword>
<sequence length="1135" mass="124784">MKFSLPGLPAARLRALLKLLLIMKLVFVLLIASFLHVSAKSYSQTLTLQKEVTLERLFREIHKQCGFDVVCDAALLQGAKPVQVNFRQENLETVLQQVLAGQQLSYTIKDRVIVIRRAPQPARQLRVTGRVSNERGEPMSGVNVLHRESKRAVTSGENGTFSIEIPAAGGALVFSFVGYQSQEITVPASGNLLVTLQPQAQSMEEVVVLGYGTQKRSDVNASIVSIKPEIIDKTAQPSIDQMLQGQAAGLTVVNSSQPGGGTVVNIRGATSTGAGNGPLVVIDGFPVIYDPVEPGSGNKYNNGSRGALNDINPNDIASIEILKDASATAIYGARGSNGVILITTKRGRQGSSIEYNLNTSVQEITRAPELLNATEFMVEQNKYLYELYLIQNKVRPYGNTDPSAIPGFIARNSPAVIQAAGQGTNWFDMITQTGKINQHNLQISRGNETTKALFSANYFGQDGIIKGSGMDRYSFRLNLDQKITKWWDYGTSLTGALTKSQNSQLGDGRDADAGIIEAALNYSPTIGPARDPASNKWIEDPNQPLLGHPLSYLEITDNTDIKRMLANVFTNVYFSPAIWLKLNVGGDIRSSLRQSYYPKTSRYGSQVNGEADINRAERNDYVTDLTLNFRKDLAGVHNLQGVIGYSYQAYHGSGSAARAQNFASDALLYDALGAGAQRPVVSSYRDRHILASYFTRLQYGFKSRYLFTFSARVDGSDRFGRNNRYAFFPSGAFAWRLIEEPFIRSSKTLSDLKLRISVGKVGNENISNSAASEFYGFNGMNYYFNGNLSNGVSLSKLGNPNLKWESTTAYNLGLDFGLFRNRLSGTVEVYYKNVSDLLSYRALPQSSVVGNIPWNIGSTRGRGLEVSLNAANLTGRFQWNTLVTFTSFSDRWKERDPKVILQAYQGDRDPLTAVFGLVADGIKQAGENTPAMPGLLPGQQKYRDVNGLGPDGKLTGVPDGKINQADVVFLGTRAPRFSMGMNNAFSYKGFDLNVFVYAAVGGLKWAATRMEHSVYGSYGTQLFRSNYNFLREVQNRWTSTNTNTDMPSGEVNSYDSYGSPYWEKASYLRLKSLTLGYNFASSALRVKWLKGARLFAGGQNLFTITGYKGLDPESENDRATYPQQRTLSVGLDVKF</sequence>
<evidence type="ECO:0000256" key="1">
    <source>
        <dbReference type="ARBA" id="ARBA00004571"/>
    </source>
</evidence>
<evidence type="ECO:0000256" key="9">
    <source>
        <dbReference type="ARBA" id="ARBA00023237"/>
    </source>
</evidence>
<keyword evidence="5 10" id="KW-0812">Transmembrane</keyword>
<reference evidence="13 14" key="1">
    <citation type="submission" date="2018-03" db="EMBL/GenBank/DDBJ databases">
        <authorList>
            <person name="Keele B.F."/>
        </authorList>
    </citation>
    <scope>NUCLEOTIDE SEQUENCE [LARGE SCALE GENOMIC DNA]</scope>
    <source>
        <strain evidence="13 14">YL28-9</strain>
    </source>
</reference>
<dbReference type="OrthoDB" id="9768177at2"/>
<keyword evidence="9 10" id="KW-0998">Cell outer membrane</keyword>
<dbReference type="Pfam" id="PF07660">
    <property type="entry name" value="STN"/>
    <property type="match status" value="1"/>
</dbReference>
<evidence type="ECO:0000313" key="14">
    <source>
        <dbReference type="Proteomes" id="UP000240912"/>
    </source>
</evidence>
<feature type="domain" description="Secretin/TonB short N-terminal" evidence="12">
    <location>
        <begin position="67"/>
        <end position="118"/>
    </location>
</feature>
<proteinExistence type="inferred from homology"/>
<dbReference type="InterPro" id="IPR037066">
    <property type="entry name" value="Plug_dom_sf"/>
</dbReference>
<dbReference type="Gene3D" id="3.55.50.30">
    <property type="match status" value="1"/>
</dbReference>
<keyword evidence="4" id="KW-0406">Ion transport</keyword>
<evidence type="ECO:0000256" key="8">
    <source>
        <dbReference type="ARBA" id="ARBA00023136"/>
    </source>
</evidence>
<accession>A0A2T3HHH3</accession>
<dbReference type="Proteomes" id="UP000240912">
    <property type="component" value="Unassembled WGS sequence"/>
</dbReference>
<dbReference type="Pfam" id="PF13715">
    <property type="entry name" value="CarbopepD_reg_2"/>
    <property type="match status" value="1"/>
</dbReference>
<dbReference type="Pfam" id="PF07715">
    <property type="entry name" value="Plug"/>
    <property type="match status" value="1"/>
</dbReference>
<dbReference type="InterPro" id="IPR036942">
    <property type="entry name" value="Beta-barrel_TonB_sf"/>
</dbReference>
<evidence type="ECO:0000313" key="13">
    <source>
        <dbReference type="EMBL" id="PST81831.1"/>
    </source>
</evidence>
<dbReference type="RefSeq" id="WP_107217410.1">
    <property type="nucleotide sequence ID" value="NZ_KZ686272.1"/>
</dbReference>
<dbReference type="InterPro" id="IPR012910">
    <property type="entry name" value="Plug_dom"/>
</dbReference>